<dbReference type="Gene3D" id="1.10.510.10">
    <property type="entry name" value="Transferase(Phosphotransferase) domain 1"/>
    <property type="match status" value="2"/>
</dbReference>
<gene>
    <name evidence="8" type="ORF">HPB48_013191</name>
</gene>
<evidence type="ECO:0000256" key="4">
    <source>
        <dbReference type="ARBA" id="ARBA00022741"/>
    </source>
</evidence>
<dbReference type="PROSITE" id="PS00108">
    <property type="entry name" value="PROTEIN_KINASE_ST"/>
    <property type="match status" value="1"/>
</dbReference>
<dbReference type="SUPFAM" id="SSF56112">
    <property type="entry name" value="Protein kinase-like (PK-like)"/>
    <property type="match status" value="1"/>
</dbReference>
<keyword evidence="9" id="KW-1185">Reference proteome</keyword>
<dbReference type="EC" id="2.7.11.1" evidence="1"/>
<evidence type="ECO:0000256" key="2">
    <source>
        <dbReference type="ARBA" id="ARBA00022527"/>
    </source>
</evidence>
<dbReference type="SMART" id="SM00220">
    <property type="entry name" value="S_TKc"/>
    <property type="match status" value="1"/>
</dbReference>
<dbReference type="Proteomes" id="UP000821853">
    <property type="component" value="Chromosome 1"/>
</dbReference>
<evidence type="ECO:0000313" key="8">
    <source>
        <dbReference type="EMBL" id="KAH9361497.1"/>
    </source>
</evidence>
<dbReference type="OrthoDB" id="10020333at2759"/>
<dbReference type="AlphaFoldDB" id="A0A9J6FGF3"/>
<keyword evidence="3" id="KW-0808">Transferase</keyword>
<evidence type="ECO:0000256" key="6">
    <source>
        <dbReference type="ARBA" id="ARBA00022840"/>
    </source>
</evidence>
<evidence type="ECO:0000256" key="3">
    <source>
        <dbReference type="ARBA" id="ARBA00022679"/>
    </source>
</evidence>
<keyword evidence="5" id="KW-0418">Kinase</keyword>
<keyword evidence="4" id="KW-0547">Nucleotide-binding</keyword>
<dbReference type="GO" id="GO:0005634">
    <property type="term" value="C:nucleus"/>
    <property type="evidence" value="ECO:0007669"/>
    <property type="project" value="TreeGrafter"/>
</dbReference>
<dbReference type="PANTHER" id="PTHR44167:SF23">
    <property type="entry name" value="CDC7 KINASE, ISOFORM A-RELATED"/>
    <property type="match status" value="1"/>
</dbReference>
<name>A0A9J6FGF3_HAELO</name>
<keyword evidence="6" id="KW-0067">ATP-binding</keyword>
<evidence type="ECO:0000259" key="7">
    <source>
        <dbReference type="PROSITE" id="PS50011"/>
    </source>
</evidence>
<organism evidence="8 9">
    <name type="scientific">Haemaphysalis longicornis</name>
    <name type="common">Bush tick</name>
    <dbReference type="NCBI Taxonomy" id="44386"/>
    <lineage>
        <taxon>Eukaryota</taxon>
        <taxon>Metazoa</taxon>
        <taxon>Ecdysozoa</taxon>
        <taxon>Arthropoda</taxon>
        <taxon>Chelicerata</taxon>
        <taxon>Arachnida</taxon>
        <taxon>Acari</taxon>
        <taxon>Parasitiformes</taxon>
        <taxon>Ixodida</taxon>
        <taxon>Ixodoidea</taxon>
        <taxon>Ixodidae</taxon>
        <taxon>Haemaphysalinae</taxon>
        <taxon>Haemaphysalis</taxon>
    </lineage>
</organism>
<accession>A0A9J6FGF3</accession>
<dbReference type="PROSITE" id="PS50011">
    <property type="entry name" value="PROTEIN_KINASE_DOM"/>
    <property type="match status" value="1"/>
</dbReference>
<proteinExistence type="predicted"/>
<dbReference type="GO" id="GO:0044773">
    <property type="term" value="P:mitotic DNA damage checkpoint signaling"/>
    <property type="evidence" value="ECO:0007669"/>
    <property type="project" value="TreeGrafter"/>
</dbReference>
<dbReference type="Pfam" id="PF00069">
    <property type="entry name" value="Pkinase"/>
    <property type="match status" value="2"/>
</dbReference>
<dbReference type="VEuPathDB" id="VectorBase:HLOH_040688"/>
<dbReference type="InterPro" id="IPR000719">
    <property type="entry name" value="Prot_kinase_dom"/>
</dbReference>
<reference evidence="8 9" key="1">
    <citation type="journal article" date="2020" name="Cell">
        <title>Large-Scale Comparative Analyses of Tick Genomes Elucidate Their Genetic Diversity and Vector Capacities.</title>
        <authorList>
            <consortium name="Tick Genome and Microbiome Consortium (TIGMIC)"/>
            <person name="Jia N."/>
            <person name="Wang J."/>
            <person name="Shi W."/>
            <person name="Du L."/>
            <person name="Sun Y."/>
            <person name="Zhan W."/>
            <person name="Jiang J.F."/>
            <person name="Wang Q."/>
            <person name="Zhang B."/>
            <person name="Ji P."/>
            <person name="Bell-Sakyi L."/>
            <person name="Cui X.M."/>
            <person name="Yuan T.T."/>
            <person name="Jiang B.G."/>
            <person name="Yang W.F."/>
            <person name="Lam T.T."/>
            <person name="Chang Q.C."/>
            <person name="Ding S.J."/>
            <person name="Wang X.J."/>
            <person name="Zhu J.G."/>
            <person name="Ruan X.D."/>
            <person name="Zhao L."/>
            <person name="Wei J.T."/>
            <person name="Ye R.Z."/>
            <person name="Que T.C."/>
            <person name="Du C.H."/>
            <person name="Zhou Y.H."/>
            <person name="Cheng J.X."/>
            <person name="Dai P.F."/>
            <person name="Guo W.B."/>
            <person name="Han X.H."/>
            <person name="Huang E.J."/>
            <person name="Li L.F."/>
            <person name="Wei W."/>
            <person name="Gao Y.C."/>
            <person name="Liu J.Z."/>
            <person name="Shao H.Z."/>
            <person name="Wang X."/>
            <person name="Wang C.C."/>
            <person name="Yang T.C."/>
            <person name="Huo Q.B."/>
            <person name="Li W."/>
            <person name="Chen H.Y."/>
            <person name="Chen S.E."/>
            <person name="Zhou L.G."/>
            <person name="Ni X.B."/>
            <person name="Tian J.H."/>
            <person name="Sheng Y."/>
            <person name="Liu T."/>
            <person name="Pan Y.S."/>
            <person name="Xia L.Y."/>
            <person name="Li J."/>
            <person name="Zhao F."/>
            <person name="Cao W.C."/>
        </authorList>
    </citation>
    <scope>NUCLEOTIDE SEQUENCE [LARGE SCALE GENOMIC DNA]</scope>
    <source>
        <strain evidence="8">HaeL-2018</strain>
    </source>
</reference>
<dbReference type="InterPro" id="IPR008271">
    <property type="entry name" value="Ser/Thr_kinase_AS"/>
</dbReference>
<dbReference type="PANTHER" id="PTHR44167">
    <property type="entry name" value="OVARIAN-SPECIFIC SERINE/THREONINE-PROTEIN KINASE LOK-RELATED"/>
    <property type="match status" value="1"/>
</dbReference>
<dbReference type="InterPro" id="IPR011009">
    <property type="entry name" value="Kinase-like_dom_sf"/>
</dbReference>
<feature type="domain" description="Protein kinase" evidence="7">
    <location>
        <begin position="1"/>
        <end position="479"/>
    </location>
</feature>
<evidence type="ECO:0000313" key="9">
    <source>
        <dbReference type="Proteomes" id="UP000821853"/>
    </source>
</evidence>
<evidence type="ECO:0000256" key="1">
    <source>
        <dbReference type="ARBA" id="ARBA00012513"/>
    </source>
</evidence>
<evidence type="ECO:0000256" key="5">
    <source>
        <dbReference type="ARBA" id="ARBA00022777"/>
    </source>
</evidence>
<comment type="caution">
    <text evidence="8">The sequence shown here is derived from an EMBL/GenBank/DDBJ whole genome shotgun (WGS) entry which is preliminary data.</text>
</comment>
<dbReference type="OMA" id="CMRFRLA"/>
<protein>
    <recommendedName>
        <fullName evidence="1">non-specific serine/threonine protein kinase</fullName>
        <ecNumber evidence="1">2.7.11.1</ecNumber>
    </recommendedName>
</protein>
<dbReference type="GO" id="GO:0005524">
    <property type="term" value="F:ATP binding"/>
    <property type="evidence" value="ECO:0007669"/>
    <property type="project" value="UniProtKB-KW"/>
</dbReference>
<dbReference type="EMBL" id="JABSTR010000001">
    <property type="protein sequence ID" value="KAH9361497.1"/>
    <property type="molecule type" value="Genomic_DNA"/>
</dbReference>
<dbReference type="GO" id="GO:0004674">
    <property type="term" value="F:protein serine/threonine kinase activity"/>
    <property type="evidence" value="ECO:0007669"/>
    <property type="project" value="UniProtKB-KW"/>
</dbReference>
<sequence>MNVRGCLEVCSKAVSQRSGPRAPSRQDFVCEMTVAEVQEYMTQLFIALRHVHSFDIIHRDVKPSNFLYSREPKRFSLVDFGLAQRLRDLPESPEPSDGESEVPENKQVVFLQPAQALAGRRRPRTLDQENQVSRLEPAADKVIDTFKTMPDAIKFTCEPPSDMSIRFLDFEAQYPPRLRKQLISYDSPHSKLIKRAVALTCLKEALGKSYDHKVESSFNNQVARLSKAGFLSRMISNTVPAKRQCLPVVHAGPPLHAINVHNLVKVVPATTPLAAALDLAKPVLEGAPVLKVAPPPLTPPAQRGKTRGCNCFGKNEVCNICLSRPGEVAPRAGTPGFRAPEVLMKYRGQTTAVDIWAAGVMMLCMLSGRYPFFRSQDDLTALAEIITVVGSHPVQLAAERMGKRLTLSHLKPTLDLKTLCEKLRGIRARNGLNPSGNRFRYHDSWLHVPDSAYDLLSKLLDPDPSSRITAEDALKHDFLRQPLQ</sequence>
<keyword evidence="2" id="KW-0723">Serine/threonine-protein kinase</keyword>